<dbReference type="InterPro" id="IPR028994">
    <property type="entry name" value="Integrin_alpha_N"/>
</dbReference>
<keyword evidence="6" id="KW-1185">Reference proteome</keyword>
<keyword evidence="5" id="KW-0418">Kinase</keyword>
<proteinExistence type="predicted"/>
<dbReference type="InterPro" id="IPR013519">
    <property type="entry name" value="Int_alpha_beta-p"/>
</dbReference>
<keyword evidence="3" id="KW-0325">Glycoprotein</keyword>
<keyword evidence="1" id="KW-0732">Signal</keyword>
<gene>
    <name evidence="5" type="ORF">ACCI51_00310</name>
</gene>
<protein>
    <submittedName>
        <fullName evidence="5">Histidine kinase</fullName>
    </submittedName>
</protein>
<feature type="region of interest" description="Disordered" evidence="4">
    <location>
        <begin position="21"/>
        <end position="66"/>
    </location>
</feature>
<feature type="region of interest" description="Disordered" evidence="4">
    <location>
        <begin position="400"/>
        <end position="427"/>
    </location>
</feature>
<reference evidence="5 6" key="1">
    <citation type="submission" date="2024-08" db="EMBL/GenBank/DDBJ databases">
        <authorList>
            <person name="Ishaq N."/>
        </authorList>
    </citation>
    <scope>NUCLEOTIDE SEQUENCE [LARGE SCALE GENOMIC DNA]</scope>
    <source>
        <strain evidence="5 6">JCM 30400</strain>
    </source>
</reference>
<evidence type="ECO:0000256" key="4">
    <source>
        <dbReference type="SAM" id="MobiDB-lite"/>
    </source>
</evidence>
<dbReference type="InterPro" id="IPR013517">
    <property type="entry name" value="FG-GAP"/>
</dbReference>
<comment type="caution">
    <text evidence="5">The sequence shown here is derived from an EMBL/GenBank/DDBJ whole genome shotgun (WGS) entry which is preliminary data.</text>
</comment>
<evidence type="ECO:0000256" key="2">
    <source>
        <dbReference type="ARBA" id="ARBA00022737"/>
    </source>
</evidence>
<keyword evidence="2" id="KW-0677">Repeat</keyword>
<dbReference type="PANTHER" id="PTHR36220">
    <property type="entry name" value="UNNAMED PRODUCT"/>
    <property type="match status" value="1"/>
</dbReference>
<organism evidence="5 6">
    <name type="scientific">Microbulbifer echini</name>
    <dbReference type="NCBI Taxonomy" id="1529067"/>
    <lineage>
        <taxon>Bacteria</taxon>
        <taxon>Pseudomonadati</taxon>
        <taxon>Pseudomonadota</taxon>
        <taxon>Gammaproteobacteria</taxon>
        <taxon>Cellvibrionales</taxon>
        <taxon>Microbulbiferaceae</taxon>
        <taxon>Microbulbifer</taxon>
    </lineage>
</organism>
<dbReference type="PROSITE" id="PS51257">
    <property type="entry name" value="PROKAR_LIPOPROTEIN"/>
    <property type="match status" value="1"/>
</dbReference>
<sequence>MLSKTIQLTFITLLLSACSGGGSGSSNNDTTAEETPPVADAPSTGGDTPPETGDPSTGDDTPATPAQAKDLTLSFEAIKIFRFDWTDAEGASHYHLLENPDGVSGFSPVAENIPQGTETQALEIEAALYNRTNAQYMLQTCTIEESEEQCIDSEILSVNDTLADSIGYLKASNTDTEDLFGGVISLSADGQTLAVGADNEDSNTTGIDGDENNNDATNSGAVYIFARNQNRWQQQAYLKASNTGFDDRFGRALSLSADGHTLAVGAAQERSKATGINGDQSDNNAKWSGAVYIFTRNENTWQQQTYLKASNTDADDTFGNSLSLSADGQSLAVGAPLESSAATGINGDQQDNEISGTGAVYIFDRDEDSWQQQAYIKANTTDSYDHFGISVSLSGDGRTLAAGASNESSSATGINGDENDDSASGSGAAYVFTRSGDSWQQQAYIKASNTDKGDGFGGALSLSADGLTLAVGARREKSSATGINSDESDNSLNASGAVYIFARTEDSWQQQAYIKASNTDEYDSFGNSMSLSADGQILAVEAPYENSRAIGIGGDQLDNSADNSGAVYIFVRSENNWQQKAYLKASNASRADLFGHSISLSADGQTLAVGARKEDSNATGIGGNQQDDSVLDSGAVYIY</sequence>
<evidence type="ECO:0000313" key="5">
    <source>
        <dbReference type="EMBL" id="MFA0788969.1"/>
    </source>
</evidence>
<evidence type="ECO:0000313" key="6">
    <source>
        <dbReference type="Proteomes" id="UP001569414"/>
    </source>
</evidence>
<dbReference type="SMART" id="SM00191">
    <property type="entry name" value="Int_alpha"/>
    <property type="match status" value="5"/>
</dbReference>
<dbReference type="InterPro" id="IPR011043">
    <property type="entry name" value="Gal_Oxase/kelch_b-propeller"/>
</dbReference>
<evidence type="ECO:0000256" key="3">
    <source>
        <dbReference type="ARBA" id="ARBA00023180"/>
    </source>
</evidence>
<dbReference type="SUPFAM" id="SSF50965">
    <property type="entry name" value="Galactose oxidase, central domain"/>
    <property type="match status" value="1"/>
</dbReference>
<dbReference type="PANTHER" id="PTHR36220:SF1">
    <property type="entry name" value="GAMMA TUBULIN COMPLEX COMPONENT C-TERMINAL DOMAIN-CONTAINING PROTEIN"/>
    <property type="match status" value="1"/>
</dbReference>
<dbReference type="GO" id="GO:0016301">
    <property type="term" value="F:kinase activity"/>
    <property type="evidence" value="ECO:0007669"/>
    <property type="project" value="UniProtKB-KW"/>
</dbReference>
<dbReference type="RefSeq" id="WP_371842189.1">
    <property type="nucleotide sequence ID" value="NZ_JBGMEL010000001.1"/>
</dbReference>
<evidence type="ECO:0000256" key="1">
    <source>
        <dbReference type="ARBA" id="ARBA00022729"/>
    </source>
</evidence>
<dbReference type="Gene3D" id="2.130.10.130">
    <property type="entry name" value="Integrin alpha, N-terminal"/>
    <property type="match status" value="5"/>
</dbReference>
<dbReference type="Pfam" id="PF14312">
    <property type="entry name" value="FG-GAP_2"/>
    <property type="match status" value="6"/>
</dbReference>
<name>A0ABV4NIE4_9GAMM</name>
<accession>A0ABV4NIE4</accession>
<dbReference type="Proteomes" id="UP001569414">
    <property type="component" value="Unassembled WGS sequence"/>
</dbReference>
<keyword evidence="5" id="KW-0808">Transferase</keyword>
<dbReference type="EMBL" id="JBGMEL010000001">
    <property type="protein sequence ID" value="MFA0788969.1"/>
    <property type="molecule type" value="Genomic_DNA"/>
</dbReference>